<reference evidence="1 2" key="1">
    <citation type="journal article" date="2015" name="Int. J. Syst. Evol. Microbiol.">
        <title>M ethanocaldococcus bathoardescens sp. nov., a hyperthermophilic methanogen isolated from a volcanically active deep-sea hydrothermal vent.</title>
        <authorList>
            <person name="Stewart L.C."/>
            <person name="Jung J.H."/>
            <person name="Kim Y.T."/>
            <person name="Kwon S.W."/>
            <person name="Park C.S."/>
            <person name="Holden J.F."/>
        </authorList>
    </citation>
    <scope>NUCLEOTIDE SEQUENCE [LARGE SCALE GENOMIC DNA]</scope>
    <source>
        <strain evidence="1 2">JH146</strain>
    </source>
</reference>
<dbReference type="STRING" id="1301915.JH146_1407"/>
<evidence type="ECO:0000313" key="1">
    <source>
        <dbReference type="EMBL" id="AIJ06249.1"/>
    </source>
</evidence>
<dbReference type="Pfam" id="PF09893">
    <property type="entry name" value="DUF2120"/>
    <property type="match status" value="1"/>
</dbReference>
<dbReference type="Proteomes" id="UP000028781">
    <property type="component" value="Chromosome"/>
</dbReference>
<dbReference type="AlphaFoldDB" id="A0A076LKS0"/>
<accession>A0A076LKS0</accession>
<dbReference type="GeneID" id="24892039"/>
<gene>
    <name evidence="1" type="ORF">JH146_1407</name>
</gene>
<dbReference type="InterPro" id="IPR014515">
    <property type="entry name" value="UCP921964"/>
</dbReference>
<name>A0A076LKS0_9EURY</name>
<keyword evidence="2" id="KW-1185">Reference proteome</keyword>
<proteinExistence type="predicted"/>
<protein>
    <submittedName>
        <fullName evidence="1">Uncharacterized protein</fullName>
    </submittedName>
</protein>
<evidence type="ECO:0000313" key="2">
    <source>
        <dbReference type="Proteomes" id="UP000028781"/>
    </source>
</evidence>
<dbReference type="KEGG" id="mjh:JH146_1407"/>
<sequence length="144" mass="16934">MWKANIGRLMHALNAFKGSKPLFETDEMLMVKGVCRDDEFEKYEDIKNYLTEKLKKEGFEIIEDVDEIDKFVSRINEILNENPLYPDTFGFERMKESFEMIGCECDYVIAKKRNIMVGVCMYFDKKLKNPKFIEVVGVLFTNLS</sequence>
<dbReference type="OrthoDB" id="64462at2157"/>
<dbReference type="RefSeq" id="WP_048202343.1">
    <property type="nucleotide sequence ID" value="NZ_CP009149.1"/>
</dbReference>
<dbReference type="PIRSF" id="PIRSF021964">
    <property type="entry name" value="UCP921964"/>
    <property type="match status" value="1"/>
</dbReference>
<dbReference type="HOGENOM" id="CLU_143947_0_0_2"/>
<organism evidence="1 2">
    <name type="scientific">Methanocaldococcus bathoardescens</name>
    <dbReference type="NCBI Taxonomy" id="1301915"/>
    <lineage>
        <taxon>Archaea</taxon>
        <taxon>Methanobacteriati</taxon>
        <taxon>Methanobacteriota</taxon>
        <taxon>Methanomada group</taxon>
        <taxon>Methanococci</taxon>
        <taxon>Methanococcales</taxon>
        <taxon>Methanocaldococcaceae</taxon>
        <taxon>Methanocaldococcus</taxon>
    </lineage>
</organism>
<dbReference type="EMBL" id="CP009149">
    <property type="protein sequence ID" value="AIJ06249.1"/>
    <property type="molecule type" value="Genomic_DNA"/>
</dbReference>